<reference evidence="1 2" key="1">
    <citation type="journal article" date="2018" name="Nat. Genet.">
        <title>The Rosa genome provides new insights in the design of modern roses.</title>
        <authorList>
            <person name="Bendahmane M."/>
        </authorList>
    </citation>
    <scope>NUCLEOTIDE SEQUENCE [LARGE SCALE GENOMIC DNA]</scope>
    <source>
        <strain evidence="2">cv. Old Blush</strain>
    </source>
</reference>
<organism evidence="1 2">
    <name type="scientific">Rosa chinensis</name>
    <name type="common">China rose</name>
    <dbReference type="NCBI Taxonomy" id="74649"/>
    <lineage>
        <taxon>Eukaryota</taxon>
        <taxon>Viridiplantae</taxon>
        <taxon>Streptophyta</taxon>
        <taxon>Embryophyta</taxon>
        <taxon>Tracheophyta</taxon>
        <taxon>Spermatophyta</taxon>
        <taxon>Magnoliopsida</taxon>
        <taxon>eudicotyledons</taxon>
        <taxon>Gunneridae</taxon>
        <taxon>Pentapetalae</taxon>
        <taxon>rosids</taxon>
        <taxon>fabids</taxon>
        <taxon>Rosales</taxon>
        <taxon>Rosaceae</taxon>
        <taxon>Rosoideae</taxon>
        <taxon>Rosoideae incertae sedis</taxon>
        <taxon>Rosa</taxon>
    </lineage>
</organism>
<gene>
    <name evidence="1" type="ORF">RchiOBHm_Chr7g0214791</name>
</gene>
<name>A0A2P6PBB2_ROSCH</name>
<evidence type="ECO:0000313" key="1">
    <source>
        <dbReference type="EMBL" id="PRQ19216.1"/>
    </source>
</evidence>
<dbReference type="AlphaFoldDB" id="A0A2P6PBB2"/>
<accession>A0A2P6PBB2</accession>
<protein>
    <submittedName>
        <fullName evidence="1">Uncharacterized protein</fullName>
    </submittedName>
</protein>
<evidence type="ECO:0000313" key="2">
    <source>
        <dbReference type="Proteomes" id="UP000238479"/>
    </source>
</evidence>
<dbReference type="EMBL" id="PDCK01000045">
    <property type="protein sequence ID" value="PRQ19216.1"/>
    <property type="molecule type" value="Genomic_DNA"/>
</dbReference>
<keyword evidence="2" id="KW-1185">Reference proteome</keyword>
<dbReference type="Proteomes" id="UP000238479">
    <property type="component" value="Chromosome 7"/>
</dbReference>
<proteinExistence type="predicted"/>
<sequence>MLALKMKIFFCFNYSLVCKCTWSAIHLHQLLRGIQKLWKE</sequence>
<comment type="caution">
    <text evidence="1">The sequence shown here is derived from an EMBL/GenBank/DDBJ whole genome shotgun (WGS) entry which is preliminary data.</text>
</comment>
<dbReference type="Gramene" id="PRQ19216">
    <property type="protein sequence ID" value="PRQ19216"/>
    <property type="gene ID" value="RchiOBHm_Chr7g0214791"/>
</dbReference>